<keyword evidence="4 5" id="KW-0418">Kinase</keyword>
<feature type="binding site" evidence="5">
    <location>
        <begin position="58"/>
        <end position="60"/>
    </location>
    <ligand>
        <name>AMP</name>
        <dbReference type="ChEBI" id="CHEBI:456215"/>
    </ligand>
</feature>
<dbReference type="EC" id="2.7.4.3" evidence="5 7"/>
<dbReference type="GO" id="GO:0005524">
    <property type="term" value="F:ATP binding"/>
    <property type="evidence" value="ECO:0007669"/>
    <property type="project" value="UniProtKB-UniRule"/>
</dbReference>
<dbReference type="NCBIfam" id="NF011100">
    <property type="entry name" value="PRK14527.1"/>
    <property type="match status" value="1"/>
</dbReference>
<reference evidence="10 11" key="1">
    <citation type="submission" date="2018-01" db="EMBL/GenBank/DDBJ databases">
        <title>Cryobacterium sp. nov., from glaciers in China.</title>
        <authorList>
            <person name="Liu Q."/>
            <person name="Xin Y.-H."/>
        </authorList>
    </citation>
    <scope>NUCLEOTIDE SEQUENCE [LARGE SCALE GENOMIC DNA]</scope>
    <source>
        <strain evidence="9 10">TMB1-8</strain>
        <strain evidence="8 11">TMN-42</strain>
    </source>
</reference>
<keyword evidence="5 7" id="KW-0067">ATP-binding</keyword>
<dbReference type="UniPathway" id="UPA00588">
    <property type="reaction ID" value="UER00649"/>
</dbReference>
<comment type="subcellular location">
    <subcellularLocation>
        <location evidence="5 7">Cytoplasm</location>
    </subcellularLocation>
</comment>
<keyword evidence="2 5" id="KW-0545">Nucleotide biosynthesis</keyword>
<dbReference type="NCBIfam" id="NF011104">
    <property type="entry name" value="PRK14531.1"/>
    <property type="match status" value="1"/>
</dbReference>
<dbReference type="InterPro" id="IPR027417">
    <property type="entry name" value="P-loop_NTPase"/>
</dbReference>
<evidence type="ECO:0000256" key="4">
    <source>
        <dbReference type="ARBA" id="ARBA00022777"/>
    </source>
</evidence>
<dbReference type="PROSITE" id="PS00113">
    <property type="entry name" value="ADENYLATE_KINASE"/>
    <property type="match status" value="1"/>
</dbReference>
<proteinExistence type="inferred from homology"/>
<dbReference type="PANTHER" id="PTHR23359">
    <property type="entry name" value="NUCLEOTIDE KINASE"/>
    <property type="match status" value="1"/>
</dbReference>
<feature type="binding site" evidence="5">
    <location>
        <begin position="11"/>
        <end position="16"/>
    </location>
    <ligand>
        <name>ATP</name>
        <dbReference type="ChEBI" id="CHEBI:30616"/>
    </ligand>
</feature>
<dbReference type="OrthoDB" id="9805030at2"/>
<dbReference type="EMBL" id="PPXF01000013">
    <property type="protein sequence ID" value="POH70944.1"/>
    <property type="molecule type" value="Genomic_DNA"/>
</dbReference>
<dbReference type="PRINTS" id="PR00094">
    <property type="entry name" value="ADENYLTKNASE"/>
</dbReference>
<name>A0A2S3ZMI6_9MICO</name>
<comment type="function">
    <text evidence="5">Catalyzes the reversible transfer of the terminal phosphate group between ATP and AMP. Plays an important role in cellular energy homeostasis and in adenine nucleotide metabolism.</text>
</comment>
<evidence type="ECO:0000313" key="10">
    <source>
        <dbReference type="Proteomes" id="UP000237104"/>
    </source>
</evidence>
<accession>A0A2S3ZMI6</accession>
<dbReference type="GO" id="GO:0044209">
    <property type="term" value="P:AMP salvage"/>
    <property type="evidence" value="ECO:0007669"/>
    <property type="project" value="UniProtKB-UniRule"/>
</dbReference>
<comment type="caution">
    <text evidence="5">Lacks conserved residue(s) required for the propagation of feature annotation.</text>
</comment>
<dbReference type="EMBL" id="PPXD01000001">
    <property type="protein sequence ID" value="POH70142.1"/>
    <property type="molecule type" value="Genomic_DNA"/>
</dbReference>
<comment type="pathway">
    <text evidence="5">Purine metabolism; AMP biosynthesis via salvage pathway; AMP from ADP: step 1/1.</text>
</comment>
<dbReference type="Pfam" id="PF00406">
    <property type="entry name" value="ADK"/>
    <property type="match status" value="1"/>
</dbReference>
<accession>A0A2S3ZPA1</accession>
<gene>
    <name evidence="5" type="primary">adk</name>
    <name evidence="9" type="ORF">C3B59_02970</name>
    <name evidence="8" type="ORF">C3B61_00535</name>
</gene>
<feature type="binding site" evidence="5">
    <location>
        <position position="93"/>
    </location>
    <ligand>
        <name>AMP</name>
        <dbReference type="ChEBI" id="CHEBI:456215"/>
    </ligand>
</feature>
<evidence type="ECO:0000313" key="9">
    <source>
        <dbReference type="EMBL" id="POH70944.1"/>
    </source>
</evidence>
<sequence length="204" mass="21808">MTRLLVIGPPGAGKGTQAVRLAEAFGIPAISTGDIFRHNVKTETELGLKVKAFIEAGKYVPDSLTNEIVADRLQEPDARGGFLLDGYPRTTDQVLELDRLLDAEGTSLDAVVQIVADTDEVVARLLKRAAEQGRADDTAEVIRHRLDVYEEQTAPLIDLYDKRGVVVTIDGLGAVDQVTDRIVAALAERGLHAVGPTDAVAASV</sequence>
<dbReference type="AlphaFoldDB" id="A0A2S3ZMI6"/>
<evidence type="ECO:0000256" key="7">
    <source>
        <dbReference type="RuleBase" id="RU003331"/>
    </source>
</evidence>
<dbReference type="InterPro" id="IPR000850">
    <property type="entry name" value="Adenylat/UMP-CMP_kin"/>
</dbReference>
<dbReference type="RefSeq" id="WP_088457167.1">
    <property type="nucleotide sequence ID" value="NZ_PPXD01000001.1"/>
</dbReference>
<comment type="similarity">
    <text evidence="5 6">Belongs to the adenylate kinase family.</text>
</comment>
<comment type="domain">
    <text evidence="5">Consists of three domains, a large central CORE domain and two small peripheral domains, NMPbind and LID, which undergo movements during catalysis. The LID domain closes over the site of phosphoryl transfer upon ATP binding. Assembling and dissambling the active center during each catalytic cycle provides an effective means to prevent ATP hydrolysis.</text>
</comment>
<dbReference type="CDD" id="cd01428">
    <property type="entry name" value="ADK"/>
    <property type="match status" value="1"/>
</dbReference>
<feature type="binding site" evidence="5">
    <location>
        <position position="32"/>
    </location>
    <ligand>
        <name>AMP</name>
        <dbReference type="ChEBI" id="CHEBI:456215"/>
    </ligand>
</feature>
<dbReference type="HAMAP" id="MF_00235">
    <property type="entry name" value="Adenylate_kinase_Adk"/>
    <property type="match status" value="1"/>
</dbReference>
<feature type="binding site" evidence="5">
    <location>
        <position position="128"/>
    </location>
    <ligand>
        <name>ATP</name>
        <dbReference type="ChEBI" id="CHEBI:30616"/>
    </ligand>
</feature>
<dbReference type="Proteomes" id="UP000237340">
    <property type="component" value="Unassembled WGS sequence"/>
</dbReference>
<feature type="binding site" evidence="5">
    <location>
        <position position="173"/>
    </location>
    <ligand>
        <name>ATP</name>
        <dbReference type="ChEBI" id="CHEBI:30616"/>
    </ligand>
</feature>
<feature type="region of interest" description="NMP" evidence="5">
    <location>
        <begin position="31"/>
        <end position="60"/>
    </location>
</feature>
<keyword evidence="3 5" id="KW-0547">Nucleotide-binding</keyword>
<keyword evidence="5" id="KW-0963">Cytoplasm</keyword>
<feature type="binding site" evidence="5">
    <location>
        <position position="37"/>
    </location>
    <ligand>
        <name>AMP</name>
        <dbReference type="ChEBI" id="CHEBI:456215"/>
    </ligand>
</feature>
<protein>
    <recommendedName>
        <fullName evidence="5 7">Adenylate kinase</fullName>
        <shortName evidence="5">AK</shortName>
        <ecNumber evidence="5 7">2.7.4.3</ecNumber>
    </recommendedName>
    <alternativeName>
        <fullName evidence="5">ATP-AMP transphosphorylase</fullName>
    </alternativeName>
    <alternativeName>
        <fullName evidence="5">ATP:AMP phosphotransferase</fullName>
    </alternativeName>
    <alternativeName>
        <fullName evidence="5">Adenylate monophosphate kinase</fullName>
    </alternativeName>
</protein>
<feature type="binding site" evidence="5">
    <location>
        <position position="145"/>
    </location>
    <ligand>
        <name>AMP</name>
        <dbReference type="ChEBI" id="CHEBI:456215"/>
    </ligand>
</feature>
<comment type="catalytic activity">
    <reaction evidence="5 7">
        <text>AMP + ATP = 2 ADP</text>
        <dbReference type="Rhea" id="RHEA:12973"/>
        <dbReference type="ChEBI" id="CHEBI:30616"/>
        <dbReference type="ChEBI" id="CHEBI:456215"/>
        <dbReference type="ChEBI" id="CHEBI:456216"/>
        <dbReference type="EC" id="2.7.4.3"/>
    </reaction>
</comment>
<dbReference type="Proteomes" id="UP000237104">
    <property type="component" value="Unassembled WGS sequence"/>
</dbReference>
<keyword evidence="1 5" id="KW-0808">Transferase</keyword>
<evidence type="ECO:0000256" key="3">
    <source>
        <dbReference type="ARBA" id="ARBA00022741"/>
    </source>
</evidence>
<dbReference type="Gene3D" id="3.40.50.300">
    <property type="entry name" value="P-loop containing nucleotide triphosphate hydrolases"/>
    <property type="match status" value="1"/>
</dbReference>
<dbReference type="NCBIfam" id="NF011105">
    <property type="entry name" value="PRK14532.1"/>
    <property type="match status" value="1"/>
</dbReference>
<comment type="caution">
    <text evidence="8">The sequence shown here is derived from an EMBL/GenBank/DDBJ whole genome shotgun (WGS) entry which is preliminary data.</text>
</comment>
<dbReference type="NCBIfam" id="NF001381">
    <property type="entry name" value="PRK00279.1-3"/>
    <property type="match status" value="1"/>
</dbReference>
<evidence type="ECO:0000256" key="2">
    <source>
        <dbReference type="ARBA" id="ARBA00022727"/>
    </source>
</evidence>
<dbReference type="InterPro" id="IPR033690">
    <property type="entry name" value="Adenylat_kinase_CS"/>
</dbReference>
<dbReference type="SUPFAM" id="SSF52540">
    <property type="entry name" value="P-loop containing nucleoside triphosphate hydrolases"/>
    <property type="match status" value="1"/>
</dbReference>
<feature type="binding site" evidence="5">
    <location>
        <begin position="86"/>
        <end position="89"/>
    </location>
    <ligand>
        <name>AMP</name>
        <dbReference type="ChEBI" id="CHEBI:456215"/>
    </ligand>
</feature>
<evidence type="ECO:0000313" key="8">
    <source>
        <dbReference type="EMBL" id="POH70142.1"/>
    </source>
</evidence>
<dbReference type="GO" id="GO:0005737">
    <property type="term" value="C:cytoplasm"/>
    <property type="evidence" value="ECO:0007669"/>
    <property type="project" value="UniProtKB-SubCell"/>
</dbReference>
<evidence type="ECO:0000256" key="1">
    <source>
        <dbReference type="ARBA" id="ARBA00022679"/>
    </source>
</evidence>
<comment type="subunit">
    <text evidence="5 7">Monomer.</text>
</comment>
<keyword evidence="11" id="KW-1185">Reference proteome</keyword>
<evidence type="ECO:0000256" key="5">
    <source>
        <dbReference type="HAMAP-Rule" id="MF_00235"/>
    </source>
</evidence>
<feature type="binding site" evidence="5">
    <location>
        <position position="134"/>
    </location>
    <ligand>
        <name>AMP</name>
        <dbReference type="ChEBI" id="CHEBI:456215"/>
    </ligand>
</feature>
<evidence type="ECO:0000313" key="11">
    <source>
        <dbReference type="Proteomes" id="UP000237340"/>
    </source>
</evidence>
<evidence type="ECO:0000256" key="6">
    <source>
        <dbReference type="RuleBase" id="RU003330"/>
    </source>
</evidence>
<dbReference type="GO" id="GO:0004017">
    <property type="term" value="F:AMP kinase activity"/>
    <property type="evidence" value="ECO:0007669"/>
    <property type="project" value="UniProtKB-UniRule"/>
</dbReference>
<organism evidence="8 11">
    <name type="scientific">Cryobacterium zongtaii</name>
    <dbReference type="NCBI Taxonomy" id="1259217"/>
    <lineage>
        <taxon>Bacteria</taxon>
        <taxon>Bacillati</taxon>
        <taxon>Actinomycetota</taxon>
        <taxon>Actinomycetes</taxon>
        <taxon>Micrococcales</taxon>
        <taxon>Microbacteriaceae</taxon>
        <taxon>Cryobacterium</taxon>
    </lineage>
</organism>